<feature type="compositionally biased region" description="Polar residues" evidence="1">
    <location>
        <begin position="226"/>
        <end position="239"/>
    </location>
</feature>
<accession>A0A5B8C7D4</accession>
<dbReference type="OrthoDB" id="4698148at2"/>
<evidence type="ECO:0000313" key="4">
    <source>
        <dbReference type="Proteomes" id="UP000314616"/>
    </source>
</evidence>
<feature type="transmembrane region" description="Helical" evidence="2">
    <location>
        <begin position="21"/>
        <end position="39"/>
    </location>
</feature>
<feature type="transmembrane region" description="Helical" evidence="2">
    <location>
        <begin position="59"/>
        <end position="80"/>
    </location>
</feature>
<name>A0A5B8C7D4_9MICO</name>
<protein>
    <submittedName>
        <fullName evidence="3">DUF2306 domain-containing protein</fullName>
    </submittedName>
</protein>
<reference evidence="3 4" key="1">
    <citation type="submission" date="2019-05" db="EMBL/GenBank/DDBJ databases">
        <title>Georgenia *** sp. nov., and Georgenia *** sp. nov., isolated from the intestinal contents of plateau pika (Ochotona curzoniae) in the Qinghai-Tibet plateau of China.</title>
        <authorList>
            <person name="Tian Z."/>
        </authorList>
    </citation>
    <scope>NUCLEOTIDE SEQUENCE [LARGE SCALE GENOMIC DNA]</scope>
    <source>
        <strain evidence="3 4">Z443</strain>
    </source>
</reference>
<proteinExistence type="predicted"/>
<dbReference type="Pfam" id="PF10067">
    <property type="entry name" value="DUF2306"/>
    <property type="match status" value="1"/>
</dbReference>
<feature type="transmembrane region" description="Helical" evidence="2">
    <location>
        <begin position="190"/>
        <end position="210"/>
    </location>
</feature>
<feature type="transmembrane region" description="Helical" evidence="2">
    <location>
        <begin position="92"/>
        <end position="114"/>
    </location>
</feature>
<keyword evidence="2" id="KW-1133">Transmembrane helix</keyword>
<dbReference type="EMBL" id="CP040915">
    <property type="protein sequence ID" value="QDC23836.1"/>
    <property type="molecule type" value="Genomic_DNA"/>
</dbReference>
<keyword evidence="2" id="KW-0812">Transmembrane</keyword>
<feature type="transmembrane region" description="Helical" evidence="2">
    <location>
        <begin position="126"/>
        <end position="147"/>
    </location>
</feature>
<organism evidence="3 4">
    <name type="scientific">Georgenia yuyongxinii</name>
    <dbReference type="NCBI Taxonomy" id="2589797"/>
    <lineage>
        <taxon>Bacteria</taxon>
        <taxon>Bacillati</taxon>
        <taxon>Actinomycetota</taxon>
        <taxon>Actinomycetes</taxon>
        <taxon>Micrococcales</taxon>
        <taxon>Bogoriellaceae</taxon>
        <taxon>Georgenia</taxon>
    </lineage>
</organism>
<dbReference type="InterPro" id="IPR018750">
    <property type="entry name" value="DUF2306_membrane"/>
</dbReference>
<evidence type="ECO:0000256" key="1">
    <source>
        <dbReference type="SAM" id="MobiDB-lite"/>
    </source>
</evidence>
<evidence type="ECO:0000313" key="3">
    <source>
        <dbReference type="EMBL" id="QDC23836.1"/>
    </source>
</evidence>
<gene>
    <name evidence="3" type="ORF">FE374_03590</name>
</gene>
<dbReference type="Proteomes" id="UP000314616">
    <property type="component" value="Chromosome"/>
</dbReference>
<sequence>MTTEATRRRTRHEPALWRVPTGLVLLSLIPILGGAVRLTELAGGAEVTPQNERFFDSPLPLSFHILSVTVYSLLGAFQFVPSLRGRGWHRVAGRVLVPAGLVAALSGLWMAVLYNHPAHSGVIMLVPRLIIGSSMVLSIALGVFYVVRRRDLVRHSAWMTRAYAIGAAAGTEALIIIGPEILARPPNTTFQAAITVAAWIINVAVAEHVIHRRGHVRSRSGPEQPATCSVESSTASFEPNDNDVKGARAVDPLDAL</sequence>
<feature type="transmembrane region" description="Helical" evidence="2">
    <location>
        <begin position="159"/>
        <end position="178"/>
    </location>
</feature>
<feature type="region of interest" description="Disordered" evidence="1">
    <location>
        <begin position="216"/>
        <end position="256"/>
    </location>
</feature>
<evidence type="ECO:0000256" key="2">
    <source>
        <dbReference type="SAM" id="Phobius"/>
    </source>
</evidence>
<dbReference type="AlphaFoldDB" id="A0A5B8C7D4"/>
<dbReference type="KEGG" id="gyu:FE374_03590"/>
<keyword evidence="2" id="KW-0472">Membrane</keyword>